<dbReference type="Pfam" id="PF03372">
    <property type="entry name" value="Exo_endo_phos"/>
    <property type="match status" value="1"/>
</dbReference>
<dbReference type="Gene3D" id="3.60.10.10">
    <property type="entry name" value="Endonuclease/exonuclease/phosphatase"/>
    <property type="match status" value="1"/>
</dbReference>
<reference evidence="2" key="2">
    <citation type="submission" date="2025-09" db="UniProtKB">
        <authorList>
            <consortium name="Ensembl"/>
        </authorList>
    </citation>
    <scope>IDENTIFICATION</scope>
</reference>
<dbReference type="OMA" id="SMTINID"/>
<protein>
    <recommendedName>
        <fullName evidence="1">Reverse transcriptase domain-containing protein</fullName>
    </recommendedName>
</protein>
<dbReference type="SUPFAM" id="SSF56672">
    <property type="entry name" value="DNA/RNA polymerases"/>
    <property type="match status" value="1"/>
</dbReference>
<dbReference type="PANTHER" id="PTHR33332">
    <property type="entry name" value="REVERSE TRANSCRIPTASE DOMAIN-CONTAINING PROTEIN"/>
    <property type="match status" value="1"/>
</dbReference>
<dbReference type="Ensembl" id="ENSGMOT00000040258.1">
    <property type="protein sequence ID" value="ENSGMOP00000049894.1"/>
    <property type="gene ID" value="ENSGMOG00000033799.1"/>
</dbReference>
<dbReference type="InterPro" id="IPR036691">
    <property type="entry name" value="Endo/exonu/phosph_ase_sf"/>
</dbReference>
<dbReference type="Proteomes" id="UP000694546">
    <property type="component" value="Chromosome 15"/>
</dbReference>
<evidence type="ECO:0000259" key="1">
    <source>
        <dbReference type="PROSITE" id="PS50878"/>
    </source>
</evidence>
<evidence type="ECO:0000313" key="3">
    <source>
        <dbReference type="Proteomes" id="UP000694546"/>
    </source>
</evidence>
<dbReference type="GeneTree" id="ENSGT01060000248530"/>
<organism evidence="2 3">
    <name type="scientific">Gadus morhua</name>
    <name type="common">Atlantic cod</name>
    <dbReference type="NCBI Taxonomy" id="8049"/>
    <lineage>
        <taxon>Eukaryota</taxon>
        <taxon>Metazoa</taxon>
        <taxon>Chordata</taxon>
        <taxon>Craniata</taxon>
        <taxon>Vertebrata</taxon>
        <taxon>Euteleostomi</taxon>
        <taxon>Actinopterygii</taxon>
        <taxon>Neopterygii</taxon>
        <taxon>Teleostei</taxon>
        <taxon>Neoteleostei</taxon>
        <taxon>Acanthomorphata</taxon>
        <taxon>Zeiogadaria</taxon>
        <taxon>Gadariae</taxon>
        <taxon>Gadiformes</taxon>
        <taxon>Gadoidei</taxon>
        <taxon>Gadidae</taxon>
        <taxon>Gadus</taxon>
    </lineage>
</organism>
<dbReference type="SUPFAM" id="SSF56219">
    <property type="entry name" value="DNase I-like"/>
    <property type="match status" value="1"/>
</dbReference>
<dbReference type="AlphaFoldDB" id="A0A8C5BRD7"/>
<keyword evidence="3" id="KW-1185">Reference proteome</keyword>
<dbReference type="InterPro" id="IPR043502">
    <property type="entry name" value="DNA/RNA_pol_sf"/>
</dbReference>
<name>A0A8C5BRD7_GADMO</name>
<sequence length="1042" mass="121120">MTDSVDDYLYPFRNIDDVEFLDDDNVGEVCEYNLYSKYEHLNFANFDHTEHKMYEVCNEIDPENHFYNNINNNCEYYSDEQFKSVRRGTTFSIIHFNSRSLYKNFTKIKDYLCQFNKFNVIAVSETWLDNEKGHNVEMEGYELFTSNRTIKKGGGVALYVDTALRCTMLKSMTINIDDILESLTIEITVEKSKNIIISCVYRTPGSCLDTFTCKSEAMFANLNHNKVHIICGDFNIDLLNPHGNNNTIDFINTMYSNSLFPLITKPSRITKDTATLIDNIFINTIASQVTAGLLINDISDHFPVFAIFKNLLEVENIKKNHTHQLTRCRSPEAIAALRMDLSTQTWNQVYATEDPNQAYEAFLSTILKLYDKHCPIRKTGTRKKYRHDKPWITKGIENACKKKNLLYRLFLKQRTKDAENRYKTYKNKLIRIIRFNKKEYYHRLLEQQRSNIQGTWKILNSIIKKGTGKKDYPMYFTKENIIMDKSKEIANEFNNFFVKVGSNLATEILEPRDKEGLDVNNIIRNPNSIFIGNVNENEILDIVNKFKNKKSTDFANLDMMLVKNIVDCIVTPFTYICNQSFLTGIFPNTMKTAKVIPIFKSGDSHQFTNYRPISLLSQFSKILEKLFVERLDNFIEKHHLLSDHQYGFRCNMSTSMAVMELVEGISTAIDNREYTVGVFIDLKKAFDTIDHGILLEKMERYGVRGIAHNWLKSYLDDRDQYVHMYNVDSDLQKVTHGVPQGSVLGPKLFIMYINDLCDVSKLLKCVLFADDTSLYCSGKDIEQLLDKVENELTILKKWFDINKLSLNLKKTKFIIFGNKKINEQAKLKINDVEIERVNENTFLGTIIDNKLNWKPQINNIKSKISKTIAILYKIKNILNQNSLYILYCSLILPYITYCVEVWGNAYKTNINQIFLLQKKAIRIINHAHYCATTNPLFIKLHALKFEDLAVLRTAVVMYKAHHRTLPHCIQELFGARDGHYQLRGAHMFRSAGARTDTKSRCISVKGINIWNKLDCELKTCNSIKKFKRNFKTKVIERYKASL</sequence>
<dbReference type="GO" id="GO:0003824">
    <property type="term" value="F:catalytic activity"/>
    <property type="evidence" value="ECO:0007669"/>
    <property type="project" value="InterPro"/>
</dbReference>
<feature type="domain" description="Reverse transcriptase" evidence="1">
    <location>
        <begin position="579"/>
        <end position="847"/>
    </location>
</feature>
<proteinExistence type="predicted"/>
<evidence type="ECO:0000313" key="2">
    <source>
        <dbReference type="Ensembl" id="ENSGMOP00000049894.1"/>
    </source>
</evidence>
<accession>A0A8C5BRD7</accession>
<dbReference type="InterPro" id="IPR000477">
    <property type="entry name" value="RT_dom"/>
</dbReference>
<dbReference type="Pfam" id="PF00078">
    <property type="entry name" value="RVT_1"/>
    <property type="match status" value="1"/>
</dbReference>
<dbReference type="InterPro" id="IPR005135">
    <property type="entry name" value="Endo/exonuclease/phosphatase"/>
</dbReference>
<reference evidence="2" key="1">
    <citation type="submission" date="2025-08" db="UniProtKB">
        <authorList>
            <consortium name="Ensembl"/>
        </authorList>
    </citation>
    <scope>IDENTIFICATION</scope>
</reference>
<dbReference type="PROSITE" id="PS50878">
    <property type="entry name" value="RT_POL"/>
    <property type="match status" value="1"/>
</dbReference>
<dbReference type="CDD" id="cd01650">
    <property type="entry name" value="RT_nLTR_like"/>
    <property type="match status" value="1"/>
</dbReference>